<dbReference type="OrthoDB" id="3048135at2759"/>
<evidence type="ECO:0000313" key="1">
    <source>
        <dbReference type="EMBL" id="KIM73345.1"/>
    </source>
</evidence>
<reference evidence="1 2" key="1">
    <citation type="submission" date="2014-04" db="EMBL/GenBank/DDBJ databases">
        <authorList>
            <consortium name="DOE Joint Genome Institute"/>
            <person name="Kuo A."/>
            <person name="Tarkka M."/>
            <person name="Buscot F."/>
            <person name="Kohler A."/>
            <person name="Nagy L.G."/>
            <person name="Floudas D."/>
            <person name="Copeland A."/>
            <person name="Barry K.W."/>
            <person name="Cichocki N."/>
            <person name="Veneault-Fourrey C."/>
            <person name="LaButti K."/>
            <person name="Lindquist E.A."/>
            <person name="Lipzen A."/>
            <person name="Lundell T."/>
            <person name="Morin E."/>
            <person name="Murat C."/>
            <person name="Sun H."/>
            <person name="Tunlid A."/>
            <person name="Henrissat B."/>
            <person name="Grigoriev I.V."/>
            <person name="Hibbett D.S."/>
            <person name="Martin F."/>
            <person name="Nordberg H.P."/>
            <person name="Cantor M.N."/>
            <person name="Hua S.X."/>
        </authorList>
    </citation>
    <scope>NUCLEOTIDE SEQUENCE [LARGE SCALE GENOMIC DNA]</scope>
    <source>
        <strain evidence="1 2">F 1598</strain>
    </source>
</reference>
<accession>A0A0C3EL66</accession>
<gene>
    <name evidence="1" type="ORF">PILCRDRAFT_829216</name>
</gene>
<dbReference type="EMBL" id="KN833085">
    <property type="protein sequence ID" value="KIM73345.1"/>
    <property type="molecule type" value="Genomic_DNA"/>
</dbReference>
<dbReference type="AlphaFoldDB" id="A0A0C3EL66"/>
<organism evidence="1 2">
    <name type="scientific">Piloderma croceum (strain F 1598)</name>
    <dbReference type="NCBI Taxonomy" id="765440"/>
    <lineage>
        <taxon>Eukaryota</taxon>
        <taxon>Fungi</taxon>
        <taxon>Dikarya</taxon>
        <taxon>Basidiomycota</taxon>
        <taxon>Agaricomycotina</taxon>
        <taxon>Agaricomycetes</taxon>
        <taxon>Agaricomycetidae</taxon>
        <taxon>Atheliales</taxon>
        <taxon>Atheliaceae</taxon>
        <taxon>Piloderma</taxon>
    </lineage>
</organism>
<reference evidence="2" key="2">
    <citation type="submission" date="2015-01" db="EMBL/GenBank/DDBJ databases">
        <title>Evolutionary Origins and Diversification of the Mycorrhizal Mutualists.</title>
        <authorList>
            <consortium name="DOE Joint Genome Institute"/>
            <consortium name="Mycorrhizal Genomics Consortium"/>
            <person name="Kohler A."/>
            <person name="Kuo A."/>
            <person name="Nagy L.G."/>
            <person name="Floudas D."/>
            <person name="Copeland A."/>
            <person name="Barry K.W."/>
            <person name="Cichocki N."/>
            <person name="Veneault-Fourrey C."/>
            <person name="LaButti K."/>
            <person name="Lindquist E.A."/>
            <person name="Lipzen A."/>
            <person name="Lundell T."/>
            <person name="Morin E."/>
            <person name="Murat C."/>
            <person name="Riley R."/>
            <person name="Ohm R."/>
            <person name="Sun H."/>
            <person name="Tunlid A."/>
            <person name="Henrissat B."/>
            <person name="Grigoriev I.V."/>
            <person name="Hibbett D.S."/>
            <person name="Martin F."/>
        </authorList>
    </citation>
    <scope>NUCLEOTIDE SEQUENCE [LARGE SCALE GENOMIC DNA]</scope>
    <source>
        <strain evidence="2">F 1598</strain>
    </source>
</reference>
<dbReference type="InParanoid" id="A0A0C3EL66"/>
<dbReference type="Proteomes" id="UP000054166">
    <property type="component" value="Unassembled WGS sequence"/>
</dbReference>
<proteinExistence type="predicted"/>
<dbReference type="HOGENOM" id="CLU_1468745_0_0_1"/>
<evidence type="ECO:0000313" key="2">
    <source>
        <dbReference type="Proteomes" id="UP000054166"/>
    </source>
</evidence>
<sequence length="184" mass="20753">MNRRMSDALASHGDTYYTGLCKQEVLRLGILDDTAPLGNAPYLVAYYRDDRVRMIGFSELEPAQDIYNVISIYYAKVLMDSKRSETLFVYGSNYAVGKCKEELMRPNKSDETVPLKNAHFVLAIHHTDTIRMVGFSEEGHAGAVYDSLSAFWAKVLMNTKMSEVVKSFGISIYTVQCKNAILRV</sequence>
<protein>
    <submittedName>
        <fullName evidence="1">Uncharacterized protein</fullName>
    </submittedName>
</protein>
<name>A0A0C3EL66_PILCF</name>
<keyword evidence="2" id="KW-1185">Reference proteome</keyword>